<evidence type="ECO:0000313" key="3">
    <source>
        <dbReference type="Proteomes" id="UP000822688"/>
    </source>
</evidence>
<keyword evidence="3" id="KW-1185">Reference proteome</keyword>
<protein>
    <submittedName>
        <fullName evidence="2">Uncharacterized protein</fullName>
    </submittedName>
</protein>
<evidence type="ECO:0000313" key="2">
    <source>
        <dbReference type="EMBL" id="KAG0591213.1"/>
    </source>
</evidence>
<gene>
    <name evidence="2" type="ORF">KC19_1G158700</name>
</gene>
<feature type="region of interest" description="Disordered" evidence="1">
    <location>
        <begin position="1"/>
        <end position="96"/>
    </location>
</feature>
<name>A0A8T0J8L2_CERPU</name>
<evidence type="ECO:0000256" key="1">
    <source>
        <dbReference type="SAM" id="MobiDB-lite"/>
    </source>
</evidence>
<accession>A0A8T0J8L2</accession>
<dbReference type="Proteomes" id="UP000822688">
    <property type="component" value="Chromosome 1"/>
</dbReference>
<reference evidence="2" key="1">
    <citation type="submission" date="2020-06" db="EMBL/GenBank/DDBJ databases">
        <title>WGS assembly of Ceratodon purpureus strain R40.</title>
        <authorList>
            <person name="Carey S.B."/>
            <person name="Jenkins J."/>
            <person name="Shu S."/>
            <person name="Lovell J.T."/>
            <person name="Sreedasyam A."/>
            <person name="Maumus F."/>
            <person name="Tiley G.P."/>
            <person name="Fernandez-Pozo N."/>
            <person name="Barry K."/>
            <person name="Chen C."/>
            <person name="Wang M."/>
            <person name="Lipzen A."/>
            <person name="Daum C."/>
            <person name="Saski C.A."/>
            <person name="Payton A.C."/>
            <person name="Mcbreen J.C."/>
            <person name="Conrad R.E."/>
            <person name="Kollar L.M."/>
            <person name="Olsson S."/>
            <person name="Huttunen S."/>
            <person name="Landis J.B."/>
            <person name="Wickett N.J."/>
            <person name="Johnson M.G."/>
            <person name="Rensing S.A."/>
            <person name="Grimwood J."/>
            <person name="Schmutz J."/>
            <person name="Mcdaniel S.F."/>
        </authorList>
    </citation>
    <scope>NUCLEOTIDE SEQUENCE</scope>
    <source>
        <strain evidence="2">R40</strain>
    </source>
</reference>
<comment type="caution">
    <text evidence="2">The sequence shown here is derived from an EMBL/GenBank/DDBJ whole genome shotgun (WGS) entry which is preliminary data.</text>
</comment>
<sequence length="96" mass="11159">MQFQHSKSSKRHQQRRCEDQEKQPPHRTNRTVPPPHPHHCPLHCLRAPEIHLVLPPSPNLTPHPLHYSPNSALRRQAPTHRHPLSPSLSERLSSWA</sequence>
<dbReference type="EMBL" id="CM026421">
    <property type="protein sequence ID" value="KAG0591213.1"/>
    <property type="molecule type" value="Genomic_DNA"/>
</dbReference>
<organism evidence="2 3">
    <name type="scientific">Ceratodon purpureus</name>
    <name type="common">Fire moss</name>
    <name type="synonym">Dicranum purpureum</name>
    <dbReference type="NCBI Taxonomy" id="3225"/>
    <lineage>
        <taxon>Eukaryota</taxon>
        <taxon>Viridiplantae</taxon>
        <taxon>Streptophyta</taxon>
        <taxon>Embryophyta</taxon>
        <taxon>Bryophyta</taxon>
        <taxon>Bryophytina</taxon>
        <taxon>Bryopsida</taxon>
        <taxon>Dicranidae</taxon>
        <taxon>Pseudoditrichales</taxon>
        <taxon>Ditrichaceae</taxon>
        <taxon>Ceratodon</taxon>
    </lineage>
</organism>
<proteinExistence type="predicted"/>
<feature type="compositionally biased region" description="Low complexity" evidence="1">
    <location>
        <begin position="84"/>
        <end position="96"/>
    </location>
</feature>
<dbReference type="AlphaFoldDB" id="A0A8T0J8L2"/>
<feature type="compositionally biased region" description="Basic and acidic residues" evidence="1">
    <location>
        <begin position="15"/>
        <end position="24"/>
    </location>
</feature>